<keyword evidence="5" id="KW-0560">Oxidoreductase</keyword>
<sequence>MATSSRPPITVKSIDHVVLTVKDISTTIAFYTTHLGMHHEKFSSKGDERHALSFGRQKINLHRAGHEFIPHAQNVQPGSEDLCFITECPIEEVKTSWEEAGIKILEGGSIVDRTGAVGKLRSVYCRDPDGNLIELSNYV</sequence>
<evidence type="ECO:0000313" key="4">
    <source>
        <dbReference type="Proteomes" id="UP000504637"/>
    </source>
</evidence>
<reference evidence="5" key="2">
    <citation type="submission" date="2020-04" db="EMBL/GenBank/DDBJ databases">
        <authorList>
            <consortium name="NCBI Genome Project"/>
        </authorList>
    </citation>
    <scope>NUCLEOTIDE SEQUENCE</scope>
    <source>
        <strain evidence="5">CBS 342.82</strain>
    </source>
</reference>
<gene>
    <name evidence="5" type="ORF">K489DRAFT_383741</name>
</gene>
<accession>A0A6J3LUQ6</accession>
<dbReference type="CDD" id="cd07253">
    <property type="entry name" value="GLOD5"/>
    <property type="match status" value="1"/>
</dbReference>
<dbReference type="GeneID" id="54363488"/>
<protein>
    <submittedName>
        <fullName evidence="5">Glyoxalase/Bleomycin resistance protein/Dihydroxybiphenyl dioxygenase</fullName>
    </submittedName>
</protein>
<keyword evidence="5" id="KW-0223">Dioxygenase</keyword>
<keyword evidence="4" id="KW-1185">Reference proteome</keyword>
<dbReference type="PROSITE" id="PS51819">
    <property type="entry name" value="VOC"/>
    <property type="match status" value="1"/>
</dbReference>
<dbReference type="SUPFAM" id="SSF54593">
    <property type="entry name" value="Glyoxalase/Bleomycin resistance protein/Dihydroxybiphenyl dioxygenase"/>
    <property type="match status" value="1"/>
</dbReference>
<dbReference type="InterPro" id="IPR018146">
    <property type="entry name" value="Glyoxalase_1_CS"/>
</dbReference>
<dbReference type="InterPro" id="IPR037523">
    <property type="entry name" value="VOC_core"/>
</dbReference>
<evidence type="ECO:0000256" key="2">
    <source>
        <dbReference type="ARBA" id="ARBA00022723"/>
    </source>
</evidence>
<dbReference type="InterPro" id="IPR050383">
    <property type="entry name" value="GlyoxalaseI/FosfomycinResist"/>
</dbReference>
<dbReference type="PANTHER" id="PTHR21366:SF14">
    <property type="entry name" value="GLYOXALASE DOMAIN-CONTAINING PROTEIN 5"/>
    <property type="match status" value="1"/>
</dbReference>
<dbReference type="RefSeq" id="XP_033456552.1">
    <property type="nucleotide sequence ID" value="XM_033605688.1"/>
</dbReference>
<evidence type="ECO:0000313" key="5">
    <source>
        <dbReference type="RefSeq" id="XP_033456552.1"/>
    </source>
</evidence>
<reference evidence="5" key="3">
    <citation type="submission" date="2025-08" db="UniProtKB">
        <authorList>
            <consortium name="RefSeq"/>
        </authorList>
    </citation>
    <scope>IDENTIFICATION</scope>
    <source>
        <strain evidence="5">CBS 342.82</strain>
    </source>
</reference>
<dbReference type="InterPro" id="IPR004360">
    <property type="entry name" value="Glyas_Fos-R_dOase_dom"/>
</dbReference>
<dbReference type="PROSITE" id="PS00934">
    <property type="entry name" value="GLYOXALASE_I_1"/>
    <property type="match status" value="1"/>
</dbReference>
<proteinExistence type="inferred from homology"/>
<dbReference type="Pfam" id="PF00903">
    <property type="entry name" value="Glyoxalase"/>
    <property type="match status" value="1"/>
</dbReference>
<organism evidence="5">
    <name type="scientific">Dissoconium aciculare CBS 342.82</name>
    <dbReference type="NCBI Taxonomy" id="1314786"/>
    <lineage>
        <taxon>Eukaryota</taxon>
        <taxon>Fungi</taxon>
        <taxon>Dikarya</taxon>
        <taxon>Ascomycota</taxon>
        <taxon>Pezizomycotina</taxon>
        <taxon>Dothideomycetes</taxon>
        <taxon>Dothideomycetidae</taxon>
        <taxon>Mycosphaerellales</taxon>
        <taxon>Dissoconiaceae</taxon>
        <taxon>Dissoconium</taxon>
    </lineage>
</organism>
<name>A0A6J3LUQ6_9PEZI</name>
<evidence type="ECO:0000256" key="1">
    <source>
        <dbReference type="ARBA" id="ARBA00010363"/>
    </source>
</evidence>
<dbReference type="GO" id="GO:0051213">
    <property type="term" value="F:dioxygenase activity"/>
    <property type="evidence" value="ECO:0007669"/>
    <property type="project" value="UniProtKB-KW"/>
</dbReference>
<dbReference type="PANTHER" id="PTHR21366">
    <property type="entry name" value="GLYOXALASE FAMILY PROTEIN"/>
    <property type="match status" value="1"/>
</dbReference>
<feature type="domain" description="VOC" evidence="3">
    <location>
        <begin position="13"/>
        <end position="138"/>
    </location>
</feature>
<evidence type="ECO:0000259" key="3">
    <source>
        <dbReference type="PROSITE" id="PS51819"/>
    </source>
</evidence>
<dbReference type="Proteomes" id="UP000504637">
    <property type="component" value="Unplaced"/>
</dbReference>
<reference evidence="5" key="1">
    <citation type="submission" date="2020-01" db="EMBL/GenBank/DDBJ databases">
        <authorList>
            <consortium name="DOE Joint Genome Institute"/>
            <person name="Haridas S."/>
            <person name="Albert R."/>
            <person name="Binder M."/>
            <person name="Bloem J."/>
            <person name="Labutti K."/>
            <person name="Salamov A."/>
            <person name="Andreopoulos B."/>
            <person name="Baker S.E."/>
            <person name="Barry K."/>
            <person name="Bills G."/>
            <person name="Bluhm B.H."/>
            <person name="Cannon C."/>
            <person name="Castanera R."/>
            <person name="Culley D.E."/>
            <person name="Daum C."/>
            <person name="Ezra D."/>
            <person name="Gonzalez J.B."/>
            <person name="Henrissat B."/>
            <person name="Kuo A."/>
            <person name="Liang C."/>
            <person name="Lipzen A."/>
            <person name="Lutzoni F."/>
            <person name="Magnuson J."/>
            <person name="Mondo S."/>
            <person name="Nolan M."/>
            <person name="Ohm R."/>
            <person name="Pangilinan J."/>
            <person name="Park H.-J."/>
            <person name="Ramirez L."/>
            <person name="Alfaro M."/>
            <person name="Sun H."/>
            <person name="Tritt A."/>
            <person name="Yoshinaga Y."/>
            <person name="Zwiers L.-H."/>
            <person name="Turgeon B.G."/>
            <person name="Goodwin S.B."/>
            <person name="Spatafora J.W."/>
            <person name="Crous P.W."/>
            <person name="Grigoriev I.V."/>
        </authorList>
    </citation>
    <scope>NUCLEOTIDE SEQUENCE</scope>
    <source>
        <strain evidence="5">CBS 342.82</strain>
    </source>
</reference>
<dbReference type="OrthoDB" id="5371818at2759"/>
<dbReference type="InterPro" id="IPR029068">
    <property type="entry name" value="Glyas_Bleomycin-R_OHBP_Dase"/>
</dbReference>
<comment type="similarity">
    <text evidence="1">Belongs to the glyoxalase I family.</text>
</comment>
<dbReference type="GO" id="GO:0046872">
    <property type="term" value="F:metal ion binding"/>
    <property type="evidence" value="ECO:0007669"/>
    <property type="project" value="UniProtKB-KW"/>
</dbReference>
<keyword evidence="2" id="KW-0479">Metal-binding</keyword>
<dbReference type="GO" id="GO:0004462">
    <property type="term" value="F:lactoylglutathione lyase activity"/>
    <property type="evidence" value="ECO:0007669"/>
    <property type="project" value="InterPro"/>
</dbReference>
<dbReference type="AlphaFoldDB" id="A0A6J3LUQ6"/>
<dbReference type="Gene3D" id="3.10.180.10">
    <property type="entry name" value="2,3-Dihydroxybiphenyl 1,2-Dioxygenase, domain 1"/>
    <property type="match status" value="1"/>
</dbReference>